<accession>A0ACC3B3I6</accession>
<dbReference type="EMBL" id="JAOPJF010000030">
    <property type="protein sequence ID" value="KAK1144456.1"/>
    <property type="molecule type" value="Genomic_DNA"/>
</dbReference>
<sequence>MSTTPGMPGELSDRNASDESLDAVRVEPENGEPEADYADETNAVQTIAKRKTPYMAYKRSNKVQEEELAEGLSNEDLWMLIRRFNKQIYYVKATQDTTQSVLDLNRAEDEQFPPEKLRMTIERFYTSVIVGVTDLFNHVVRLRSWKEPRRTAAFCGVYFLAWIVDLLALVSLGTLIALIMFPGLRPLMFPPVPTSQVDPNTGDVRSTGEPGSRDSITGAPEKYKGEAAEQEANNFVNSIANVAIESATGKYGQAVKEDTTEPAPEPEIIDAGMVAPDAQGETGPTEDKTKQPMKKKVGKATDQIMRVISDVTDVYERFANVLSPTPPFYAISTRLKIVGILFGLAVVASLTSSYLIVKGAGFVVGLAFFGEPVFQRTMDYLNTNIPDWKKYLDLQMTLLKGIPTNAQLTLTLLRIGELNCSPLPPPPTSQTPDASMPISRKLSKALTLGEETNDEKSLTSPSTTTLGTQDSSSPVDTKPKRRWVYKVLRFVRRTIATAIKSHVALDRALAIANSTHTKHLIGMLHKKGWVSAPLGPLKFDAKFERKRGTVVIDSSKEPPVLYFTTANSANLHDLRVEGQKKSNVLFQIPVTEIRELKKTEGLGWKGKLIVELTAGSKEAADGLVVSGAQEGQMYHVTGMRARNQLFNRLVAIDAQFWESW</sequence>
<organism evidence="1 2">
    <name type="scientific">Aspergillus melleus</name>
    <dbReference type="NCBI Taxonomy" id="138277"/>
    <lineage>
        <taxon>Eukaryota</taxon>
        <taxon>Fungi</taxon>
        <taxon>Dikarya</taxon>
        <taxon>Ascomycota</taxon>
        <taxon>Pezizomycotina</taxon>
        <taxon>Eurotiomycetes</taxon>
        <taxon>Eurotiomycetidae</taxon>
        <taxon>Eurotiales</taxon>
        <taxon>Aspergillaceae</taxon>
        <taxon>Aspergillus</taxon>
        <taxon>Aspergillus subgen. Circumdati</taxon>
    </lineage>
</organism>
<gene>
    <name evidence="1" type="ORF">N8T08_005328</name>
</gene>
<evidence type="ECO:0000313" key="2">
    <source>
        <dbReference type="Proteomes" id="UP001177260"/>
    </source>
</evidence>
<dbReference type="Proteomes" id="UP001177260">
    <property type="component" value="Unassembled WGS sequence"/>
</dbReference>
<comment type="caution">
    <text evidence="1">The sequence shown here is derived from an EMBL/GenBank/DDBJ whole genome shotgun (WGS) entry which is preliminary data.</text>
</comment>
<proteinExistence type="predicted"/>
<name>A0ACC3B3I6_9EURO</name>
<evidence type="ECO:0000313" key="1">
    <source>
        <dbReference type="EMBL" id="KAK1144456.1"/>
    </source>
</evidence>
<keyword evidence="2" id="KW-1185">Reference proteome</keyword>
<reference evidence="1 2" key="1">
    <citation type="journal article" date="2023" name="ACS Omega">
        <title>Identification of the Neoaspergillic Acid Biosynthesis Gene Cluster by Establishing an In Vitro CRISPR-Ribonucleoprotein Genetic System in Aspergillus melleus.</title>
        <authorList>
            <person name="Yuan B."/>
            <person name="Grau M.F."/>
            <person name="Murata R.M."/>
            <person name="Torok T."/>
            <person name="Venkateswaran K."/>
            <person name="Stajich J.E."/>
            <person name="Wang C.C.C."/>
        </authorList>
    </citation>
    <scope>NUCLEOTIDE SEQUENCE [LARGE SCALE GENOMIC DNA]</scope>
    <source>
        <strain evidence="1 2">IMV 1140</strain>
    </source>
</reference>
<protein>
    <submittedName>
        <fullName evidence="1">Uncharacterized protein</fullName>
    </submittedName>
</protein>